<dbReference type="EMBL" id="SNRW01007719">
    <property type="protein sequence ID" value="KAA6380776.1"/>
    <property type="molecule type" value="Genomic_DNA"/>
</dbReference>
<organism evidence="1 2">
    <name type="scientific">Streblomastix strix</name>
    <dbReference type="NCBI Taxonomy" id="222440"/>
    <lineage>
        <taxon>Eukaryota</taxon>
        <taxon>Metamonada</taxon>
        <taxon>Preaxostyla</taxon>
        <taxon>Oxymonadida</taxon>
        <taxon>Streblomastigidae</taxon>
        <taxon>Streblomastix</taxon>
    </lineage>
</organism>
<reference evidence="1 2" key="1">
    <citation type="submission" date="2019-03" db="EMBL/GenBank/DDBJ databases">
        <title>Single cell metagenomics reveals metabolic interactions within the superorganism composed of flagellate Streblomastix strix and complex community of Bacteroidetes bacteria on its surface.</title>
        <authorList>
            <person name="Treitli S.C."/>
            <person name="Kolisko M."/>
            <person name="Husnik F."/>
            <person name="Keeling P."/>
            <person name="Hampl V."/>
        </authorList>
    </citation>
    <scope>NUCLEOTIDE SEQUENCE [LARGE SCALE GENOMIC DNA]</scope>
    <source>
        <strain evidence="1">ST1C</strain>
    </source>
</reference>
<dbReference type="Proteomes" id="UP000324800">
    <property type="component" value="Unassembled WGS sequence"/>
</dbReference>
<evidence type="ECO:0000313" key="1">
    <source>
        <dbReference type="EMBL" id="KAA6380776.1"/>
    </source>
</evidence>
<protein>
    <submittedName>
        <fullName evidence="1">Uncharacterized protein</fullName>
    </submittedName>
</protein>
<comment type="caution">
    <text evidence="1">The sequence shown here is derived from an EMBL/GenBank/DDBJ whole genome shotgun (WGS) entry which is preliminary data.</text>
</comment>
<gene>
    <name evidence="1" type="ORF">EZS28_023699</name>
</gene>
<proteinExistence type="predicted"/>
<accession>A0A5J4VEC0</accession>
<sequence>MVTCDMFNVLHDIMLTVPKNETKEQIAQIIANGYRARTIPKGFSMIIETLANAVKNAPTTNSKIRALQEFKILIWRAANFETFIGRFQNIAALLVEEVFKEPMIDILKNALQILRQMGNYGPEDLQSQLKKDLVPERLIHIRDQPNSDGELKQLIDQLLRCLNAIRV</sequence>
<evidence type="ECO:0000313" key="2">
    <source>
        <dbReference type="Proteomes" id="UP000324800"/>
    </source>
</evidence>
<dbReference type="AlphaFoldDB" id="A0A5J4VEC0"/>
<name>A0A5J4VEC0_9EUKA</name>